<feature type="transmembrane region" description="Helical" evidence="1">
    <location>
        <begin position="24"/>
        <end position="48"/>
    </location>
</feature>
<name>A0A0B2C0F9_9SPHN</name>
<keyword evidence="3" id="KW-1185">Reference proteome</keyword>
<sequence length="392" mass="42793">MPYLPRDQRTRLPRLRQIVRKFHLWLGLTAGLLFVLLGLTGSALVFYVELDDTLHPIARNEPASPAPGWESPVWDTALATGRAHYPYGGGSWNLEVTHHGGPIPARYYYPADGAQHGSHHGAGRDMVWFSADGTRILRSQPWGGYLMSWLYRLHMDLLLGDPGMQIVGWAGVVILLLLLSGIAAWWPRGSWRKALAFKRPAGRLRRLRDLHKHFGLWSAGLLVLLAATGALLALPDIKAALFTATIATPDPVPSPISTAASGQQVSIAQALATARWALPDARLAFINVPDGGSDPIRIRVQVPGDPHARFPGSSIYLDQYSGEVLAVHDIRRGNAATSVNAWIRVLHDGSVGGLATRILAVLLGLVPAALFITGLLHWRQRHRAANPIEQDC</sequence>
<dbReference type="Proteomes" id="UP000030988">
    <property type="component" value="Unassembled WGS sequence"/>
</dbReference>
<organism evidence="2 3">
    <name type="scientific">Croceibacterium mercuriale</name>
    <dbReference type="NCBI Taxonomy" id="1572751"/>
    <lineage>
        <taxon>Bacteria</taxon>
        <taxon>Pseudomonadati</taxon>
        <taxon>Pseudomonadota</taxon>
        <taxon>Alphaproteobacteria</taxon>
        <taxon>Sphingomonadales</taxon>
        <taxon>Erythrobacteraceae</taxon>
        <taxon>Croceibacterium</taxon>
    </lineage>
</organism>
<protein>
    <recommendedName>
        <fullName evidence="4">PepSY domain-containing protein</fullName>
    </recommendedName>
</protein>
<evidence type="ECO:0000313" key="2">
    <source>
        <dbReference type="EMBL" id="KHL25486.1"/>
    </source>
</evidence>
<dbReference type="STRING" id="1572751.PK98_01990"/>
<dbReference type="OrthoDB" id="7626573at2"/>
<dbReference type="PANTHER" id="PTHR34219:SF3">
    <property type="entry name" value="BLL7967 PROTEIN"/>
    <property type="match status" value="1"/>
</dbReference>
<feature type="transmembrane region" description="Helical" evidence="1">
    <location>
        <begin position="354"/>
        <end position="376"/>
    </location>
</feature>
<comment type="caution">
    <text evidence="2">The sequence shown here is derived from an EMBL/GenBank/DDBJ whole genome shotgun (WGS) entry which is preliminary data.</text>
</comment>
<keyword evidence="1" id="KW-0812">Transmembrane</keyword>
<dbReference type="EMBL" id="JTDN01000001">
    <property type="protein sequence ID" value="KHL25486.1"/>
    <property type="molecule type" value="Genomic_DNA"/>
</dbReference>
<reference evidence="2 3" key="1">
    <citation type="submission" date="2014-11" db="EMBL/GenBank/DDBJ databases">
        <title>Draft genome sequence of Kirrobacter mercurialis.</title>
        <authorList>
            <person name="Coil D.A."/>
            <person name="Eisen J.A."/>
        </authorList>
    </citation>
    <scope>NUCLEOTIDE SEQUENCE [LARGE SCALE GENOMIC DNA]</scope>
    <source>
        <strain evidence="2 3">Coronado</strain>
    </source>
</reference>
<feature type="transmembrane region" description="Helical" evidence="1">
    <location>
        <begin position="166"/>
        <end position="186"/>
    </location>
</feature>
<feature type="transmembrane region" description="Helical" evidence="1">
    <location>
        <begin position="214"/>
        <end position="234"/>
    </location>
</feature>
<accession>A0A0B2C0F9</accession>
<proteinExistence type="predicted"/>
<gene>
    <name evidence="2" type="ORF">PK98_01990</name>
</gene>
<dbReference type="RefSeq" id="WP_039093892.1">
    <property type="nucleotide sequence ID" value="NZ_JTDN01000001.1"/>
</dbReference>
<keyword evidence="1" id="KW-0472">Membrane</keyword>
<dbReference type="InterPro" id="IPR005625">
    <property type="entry name" value="PepSY-ass_TM"/>
</dbReference>
<evidence type="ECO:0000313" key="3">
    <source>
        <dbReference type="Proteomes" id="UP000030988"/>
    </source>
</evidence>
<keyword evidence="1" id="KW-1133">Transmembrane helix</keyword>
<dbReference type="Pfam" id="PF03929">
    <property type="entry name" value="PepSY_TM"/>
    <property type="match status" value="1"/>
</dbReference>
<evidence type="ECO:0008006" key="4">
    <source>
        <dbReference type="Google" id="ProtNLM"/>
    </source>
</evidence>
<dbReference type="AlphaFoldDB" id="A0A0B2C0F9"/>
<evidence type="ECO:0000256" key="1">
    <source>
        <dbReference type="SAM" id="Phobius"/>
    </source>
</evidence>
<dbReference type="PANTHER" id="PTHR34219">
    <property type="entry name" value="IRON-REGULATED INNER MEMBRANE PROTEIN-RELATED"/>
    <property type="match status" value="1"/>
</dbReference>